<reference evidence="3 4" key="1">
    <citation type="journal article" date="2019" name="Nat. Ecol. Evol.">
        <title>Megaphylogeny resolves global patterns of mushroom evolution.</title>
        <authorList>
            <person name="Varga T."/>
            <person name="Krizsan K."/>
            <person name="Foldi C."/>
            <person name="Dima B."/>
            <person name="Sanchez-Garcia M."/>
            <person name="Sanchez-Ramirez S."/>
            <person name="Szollosi G.J."/>
            <person name="Szarkandi J.G."/>
            <person name="Papp V."/>
            <person name="Albert L."/>
            <person name="Andreopoulos W."/>
            <person name="Angelini C."/>
            <person name="Antonin V."/>
            <person name="Barry K.W."/>
            <person name="Bougher N.L."/>
            <person name="Buchanan P."/>
            <person name="Buyck B."/>
            <person name="Bense V."/>
            <person name="Catcheside P."/>
            <person name="Chovatia M."/>
            <person name="Cooper J."/>
            <person name="Damon W."/>
            <person name="Desjardin D."/>
            <person name="Finy P."/>
            <person name="Geml J."/>
            <person name="Haridas S."/>
            <person name="Hughes K."/>
            <person name="Justo A."/>
            <person name="Karasinski D."/>
            <person name="Kautmanova I."/>
            <person name="Kiss B."/>
            <person name="Kocsube S."/>
            <person name="Kotiranta H."/>
            <person name="LaButti K.M."/>
            <person name="Lechner B.E."/>
            <person name="Liimatainen K."/>
            <person name="Lipzen A."/>
            <person name="Lukacs Z."/>
            <person name="Mihaltcheva S."/>
            <person name="Morgado L.N."/>
            <person name="Niskanen T."/>
            <person name="Noordeloos M.E."/>
            <person name="Ohm R.A."/>
            <person name="Ortiz-Santana B."/>
            <person name="Ovrebo C."/>
            <person name="Racz N."/>
            <person name="Riley R."/>
            <person name="Savchenko A."/>
            <person name="Shiryaev A."/>
            <person name="Soop K."/>
            <person name="Spirin V."/>
            <person name="Szebenyi C."/>
            <person name="Tomsovsky M."/>
            <person name="Tulloss R.E."/>
            <person name="Uehling J."/>
            <person name="Grigoriev I.V."/>
            <person name="Vagvolgyi C."/>
            <person name="Papp T."/>
            <person name="Martin F.M."/>
            <person name="Miettinen O."/>
            <person name="Hibbett D.S."/>
            <person name="Nagy L.G."/>
        </authorList>
    </citation>
    <scope>NUCLEOTIDE SEQUENCE [LARGE SCALE GENOMIC DNA]</scope>
    <source>
        <strain evidence="3 4">CBS 166.37</strain>
    </source>
</reference>
<gene>
    <name evidence="3" type="ORF">BDQ12DRAFT_712472</name>
</gene>
<protein>
    <recommendedName>
        <fullName evidence="2">DUF6534 domain-containing protein</fullName>
    </recommendedName>
</protein>
<feature type="transmembrane region" description="Helical" evidence="1">
    <location>
        <begin position="80"/>
        <end position="102"/>
    </location>
</feature>
<keyword evidence="1" id="KW-1133">Transmembrane helix</keyword>
<feature type="transmembrane region" description="Helical" evidence="1">
    <location>
        <begin position="37"/>
        <end position="60"/>
    </location>
</feature>
<evidence type="ECO:0000313" key="4">
    <source>
        <dbReference type="Proteomes" id="UP000308652"/>
    </source>
</evidence>
<organism evidence="3 4">
    <name type="scientific">Crucibulum laeve</name>
    <dbReference type="NCBI Taxonomy" id="68775"/>
    <lineage>
        <taxon>Eukaryota</taxon>
        <taxon>Fungi</taxon>
        <taxon>Dikarya</taxon>
        <taxon>Basidiomycota</taxon>
        <taxon>Agaricomycotina</taxon>
        <taxon>Agaricomycetes</taxon>
        <taxon>Agaricomycetidae</taxon>
        <taxon>Agaricales</taxon>
        <taxon>Agaricineae</taxon>
        <taxon>Nidulariaceae</taxon>
        <taxon>Crucibulum</taxon>
    </lineage>
</organism>
<proteinExistence type="predicted"/>
<name>A0A5C3M3I1_9AGAR</name>
<evidence type="ECO:0000313" key="3">
    <source>
        <dbReference type="EMBL" id="TFK38926.1"/>
    </source>
</evidence>
<evidence type="ECO:0000256" key="1">
    <source>
        <dbReference type="SAM" id="Phobius"/>
    </source>
</evidence>
<dbReference type="PANTHER" id="PTHR40465">
    <property type="entry name" value="CHROMOSOME 1, WHOLE GENOME SHOTGUN SEQUENCE"/>
    <property type="match status" value="1"/>
</dbReference>
<keyword evidence="1" id="KW-0472">Membrane</keyword>
<dbReference type="STRING" id="68775.A0A5C3M3I1"/>
<dbReference type="EMBL" id="ML213601">
    <property type="protein sequence ID" value="TFK38926.1"/>
    <property type="molecule type" value="Genomic_DNA"/>
</dbReference>
<keyword evidence="4" id="KW-1185">Reference proteome</keyword>
<dbReference type="PANTHER" id="PTHR40465:SF1">
    <property type="entry name" value="DUF6534 DOMAIN-CONTAINING PROTEIN"/>
    <property type="match status" value="1"/>
</dbReference>
<sequence>MPNEKIDKIFRSHRNVGVVATTVISEYFRLQEFHGAVITWIASSTAADIIIITSAVWSLYRRKNGIQSRTDVQISKIMRLTVQTSAITAISTAADVLIFLLLPLNSRAGWNNASGAAQDTQDIFLGNLEMEASNKPIRITSPSGVYELEPYMALNREVKGRSSYDIEDASSSVIKSLRLEDGVPKEATGVTR</sequence>
<dbReference type="Pfam" id="PF20152">
    <property type="entry name" value="DUF6534"/>
    <property type="match status" value="1"/>
</dbReference>
<dbReference type="AlphaFoldDB" id="A0A5C3M3I1"/>
<accession>A0A5C3M3I1</accession>
<dbReference type="Proteomes" id="UP000308652">
    <property type="component" value="Unassembled WGS sequence"/>
</dbReference>
<feature type="domain" description="DUF6534" evidence="2">
    <location>
        <begin position="44"/>
        <end position="99"/>
    </location>
</feature>
<evidence type="ECO:0000259" key="2">
    <source>
        <dbReference type="Pfam" id="PF20152"/>
    </source>
</evidence>
<dbReference type="InterPro" id="IPR045339">
    <property type="entry name" value="DUF6534"/>
</dbReference>
<keyword evidence="1" id="KW-0812">Transmembrane</keyword>